<reference evidence="2" key="2">
    <citation type="journal article" date="2021" name="PeerJ">
        <title>Extensive microbial diversity within the chicken gut microbiome revealed by metagenomics and culture.</title>
        <authorList>
            <person name="Gilroy R."/>
            <person name="Ravi A."/>
            <person name="Getino M."/>
            <person name="Pursley I."/>
            <person name="Horton D.L."/>
            <person name="Alikhan N.F."/>
            <person name="Baker D."/>
            <person name="Gharbi K."/>
            <person name="Hall N."/>
            <person name="Watson M."/>
            <person name="Adriaenssens E.M."/>
            <person name="Foster-Nyarko E."/>
            <person name="Jarju S."/>
            <person name="Secka A."/>
            <person name="Antonio M."/>
            <person name="Oren A."/>
            <person name="Chaudhuri R.R."/>
            <person name="La Ragione R."/>
            <person name="Hildebrand F."/>
            <person name="Pallen M.J."/>
        </authorList>
    </citation>
    <scope>NUCLEOTIDE SEQUENCE</scope>
    <source>
        <strain evidence="2">CHK197-8231</strain>
    </source>
</reference>
<dbReference type="Proteomes" id="UP000824087">
    <property type="component" value="Unassembled WGS sequence"/>
</dbReference>
<protein>
    <recommendedName>
        <fullName evidence="1">DHHA1 domain-containing protein</fullName>
    </recommendedName>
</protein>
<dbReference type="EMBL" id="DVML01000031">
    <property type="protein sequence ID" value="HIU22983.1"/>
    <property type="molecule type" value="Genomic_DNA"/>
</dbReference>
<feature type="domain" description="DHHA1" evidence="1">
    <location>
        <begin position="240"/>
        <end position="299"/>
    </location>
</feature>
<comment type="caution">
    <text evidence="2">The sequence shown here is derived from an EMBL/GenBank/DDBJ whole genome shotgun (WGS) entry which is preliminary data.</text>
</comment>
<dbReference type="InterPro" id="IPR052968">
    <property type="entry name" value="Nucleotide_metab_enz"/>
</dbReference>
<dbReference type="InterPro" id="IPR038763">
    <property type="entry name" value="DHH_sf"/>
</dbReference>
<dbReference type="InterPro" id="IPR003156">
    <property type="entry name" value="DHHA1_dom"/>
</dbReference>
<dbReference type="PANTHER" id="PTHR42146">
    <property type="entry name" value="3',5'-CYCLIC-NUCLEOTIDE PHOSPHODIESTERASE"/>
    <property type="match status" value="1"/>
</dbReference>
<dbReference type="PANTHER" id="PTHR42146:SF1">
    <property type="entry name" value="OLIGORIBONUCLEASE NRNB"/>
    <property type="match status" value="1"/>
</dbReference>
<dbReference type="Gene3D" id="3.10.310.30">
    <property type="match status" value="1"/>
</dbReference>
<name>A0A9D1HWL5_9BACT</name>
<evidence type="ECO:0000313" key="2">
    <source>
        <dbReference type="EMBL" id="HIU22983.1"/>
    </source>
</evidence>
<dbReference type="SUPFAM" id="SSF64182">
    <property type="entry name" value="DHH phosphoesterases"/>
    <property type="match status" value="1"/>
</dbReference>
<dbReference type="GO" id="GO:0003676">
    <property type="term" value="F:nucleic acid binding"/>
    <property type="evidence" value="ECO:0007669"/>
    <property type="project" value="InterPro"/>
</dbReference>
<dbReference type="AlphaFoldDB" id="A0A9D1HWL5"/>
<proteinExistence type="predicted"/>
<reference evidence="2" key="1">
    <citation type="submission" date="2020-10" db="EMBL/GenBank/DDBJ databases">
        <authorList>
            <person name="Gilroy R."/>
        </authorList>
    </citation>
    <scope>NUCLEOTIDE SEQUENCE</scope>
    <source>
        <strain evidence="2">CHK197-8231</strain>
    </source>
</reference>
<dbReference type="Pfam" id="PF02272">
    <property type="entry name" value="DHHA1"/>
    <property type="match status" value="1"/>
</dbReference>
<sequence>MKPFIISHGGDIDGASPVILCNMVFGHVDYALVEVSEVAECVKSFLENPESQQYDMLYITDLGLPKETCELLQSHKEWRHKVRVFDHHASNLFVGEYDFATVVVTDANGVEQCGTTLFYQYLKRKFPDVFAHNTVLEEYVELVRQLDTWCWFKNGEVRAKQLGQLFDLYGKEKYIEYYTEKLKQIHHFYFSEFEEQLLEIEELRIQNYVAKKAKEMWKATIDGHPVGIVFAEKYRSELGNELALQYEKEVDFIAIVNAGGGVSFRSCNDKVDLGKLAKKYGGGGHKRASGCEVPELARISLLEKTFPGIEKIERLKEIDEN</sequence>
<evidence type="ECO:0000313" key="3">
    <source>
        <dbReference type="Proteomes" id="UP000824087"/>
    </source>
</evidence>
<evidence type="ECO:0000259" key="1">
    <source>
        <dbReference type="Pfam" id="PF02272"/>
    </source>
</evidence>
<accession>A0A9D1HWL5</accession>
<organism evidence="2 3">
    <name type="scientific">Candidatus Fimihabitans intestinipullorum</name>
    <dbReference type="NCBI Taxonomy" id="2840820"/>
    <lineage>
        <taxon>Bacteria</taxon>
        <taxon>Bacillati</taxon>
        <taxon>Mycoplasmatota</taxon>
        <taxon>Mycoplasmatota incertae sedis</taxon>
        <taxon>Candidatus Fimihabitans</taxon>
    </lineage>
</organism>
<gene>
    <name evidence="2" type="ORF">IAD49_05320</name>
</gene>